<reference evidence="2 3" key="1">
    <citation type="submission" date="2016-09" db="EMBL/GenBank/DDBJ databases">
        <title>Draft genome sequence for the type strain of Desulfuribacillus alkaliarsenatis AHT28, an obligately anaerobic, sulfidogenic bacterium isolated from Russian soda lake sediments.</title>
        <authorList>
            <person name="Abin C.A."/>
            <person name="Hollibaugh J.T."/>
        </authorList>
    </citation>
    <scope>NUCLEOTIDE SEQUENCE [LARGE SCALE GENOMIC DNA]</scope>
    <source>
        <strain evidence="2 3">AHT28</strain>
    </source>
</reference>
<keyword evidence="1" id="KW-0472">Membrane</keyword>
<feature type="transmembrane region" description="Helical" evidence="1">
    <location>
        <begin position="123"/>
        <end position="139"/>
    </location>
</feature>
<evidence type="ECO:0000256" key="1">
    <source>
        <dbReference type="SAM" id="Phobius"/>
    </source>
</evidence>
<feature type="transmembrane region" description="Helical" evidence="1">
    <location>
        <begin position="145"/>
        <end position="165"/>
    </location>
</feature>
<keyword evidence="3" id="KW-1185">Reference proteome</keyword>
<accession>A0A1E5G4Z8</accession>
<dbReference type="Pfam" id="PF14045">
    <property type="entry name" value="YIEGIA"/>
    <property type="match status" value="1"/>
</dbReference>
<dbReference type="InterPro" id="IPR025918">
    <property type="entry name" value="YIEGIA"/>
</dbReference>
<proteinExistence type="predicted"/>
<dbReference type="STRING" id="766136.BHF68_00345"/>
<keyword evidence="1" id="KW-1133">Transmembrane helix</keyword>
<comment type="caution">
    <text evidence="2">The sequence shown here is derived from an EMBL/GenBank/DDBJ whole genome shotgun (WGS) entry which is preliminary data.</text>
</comment>
<gene>
    <name evidence="2" type="ORF">BHF68_00345</name>
</gene>
<feature type="transmembrane region" description="Helical" evidence="1">
    <location>
        <begin position="45"/>
        <end position="63"/>
    </location>
</feature>
<keyword evidence="1" id="KW-0812">Transmembrane</keyword>
<dbReference type="AlphaFoldDB" id="A0A1E5G4Z8"/>
<dbReference type="RefSeq" id="WP_069641667.1">
    <property type="nucleotide sequence ID" value="NZ_MIJE01000001.1"/>
</dbReference>
<dbReference type="EMBL" id="MIJE01000001">
    <property type="protein sequence ID" value="OEF98175.1"/>
    <property type="molecule type" value="Genomic_DNA"/>
</dbReference>
<protein>
    <submittedName>
        <fullName evidence="2">YIEGIA protein</fullName>
    </submittedName>
</protein>
<evidence type="ECO:0000313" key="2">
    <source>
        <dbReference type="EMBL" id="OEF98175.1"/>
    </source>
</evidence>
<dbReference type="OrthoDB" id="1846546at2"/>
<name>A0A1E5G4Z8_9FIRM</name>
<dbReference type="Proteomes" id="UP000094296">
    <property type="component" value="Unassembled WGS sequence"/>
</dbReference>
<evidence type="ECO:0000313" key="3">
    <source>
        <dbReference type="Proteomes" id="UP000094296"/>
    </source>
</evidence>
<feature type="transmembrane region" description="Helical" evidence="1">
    <location>
        <begin position="12"/>
        <end position="33"/>
    </location>
</feature>
<sequence length="306" mass="34283">MENNNDIISPEVLILILTATLVGTIARILSIKLDYRQYPNYPNGYLIHIVTGALAAALGAFIIPTLMTENFTAVTFLGLAIQQFREVRKIERESLLDLEGNEFAERGKAYIDGIAKIFESRNYVALIVSFSTALTIQLLREFRPVDTWLEIAAGAAVGFTIFYALKHFTKRQSVRDIATVTVGKIDIRGSELYVDDMFITNLLGNEQGKQWFQEEGIAAVIHPNKEHFRITLENPGQRQAILFEVTRRMGQRIYSFQNPGDGKVVIALVPIIHSTELLKETILLTPLLETVKKSPELMDVKQGGSS</sequence>
<organism evidence="2 3">
    <name type="scientific">Desulfuribacillus alkaliarsenatis</name>
    <dbReference type="NCBI Taxonomy" id="766136"/>
    <lineage>
        <taxon>Bacteria</taxon>
        <taxon>Bacillati</taxon>
        <taxon>Bacillota</taxon>
        <taxon>Desulfuribacillia</taxon>
        <taxon>Desulfuribacillales</taxon>
        <taxon>Desulfuribacillaceae</taxon>
        <taxon>Desulfuribacillus</taxon>
    </lineage>
</organism>